<proteinExistence type="predicted"/>
<organism evidence="1 2">
    <name type="scientific">Hygrophoropsis aurantiaca</name>
    <dbReference type="NCBI Taxonomy" id="72124"/>
    <lineage>
        <taxon>Eukaryota</taxon>
        <taxon>Fungi</taxon>
        <taxon>Dikarya</taxon>
        <taxon>Basidiomycota</taxon>
        <taxon>Agaricomycotina</taxon>
        <taxon>Agaricomycetes</taxon>
        <taxon>Agaricomycetidae</taxon>
        <taxon>Boletales</taxon>
        <taxon>Coniophorineae</taxon>
        <taxon>Hygrophoropsidaceae</taxon>
        <taxon>Hygrophoropsis</taxon>
    </lineage>
</organism>
<protein>
    <submittedName>
        <fullName evidence="1">Calcipressin</fullName>
    </submittedName>
</protein>
<evidence type="ECO:0000313" key="2">
    <source>
        <dbReference type="Proteomes" id="UP000790377"/>
    </source>
</evidence>
<name>A0ACB8AG05_9AGAM</name>
<sequence length="232" mass="26066">MPDVSIFSHPIPSSPPKDVERTNSLVITQVPRSFFQPVIMRALQDHFATYGDINQWVPIASFSRIILVYYSEDSAERAKLNCDPLVIQPRNARTPTILRVYRSDNNPIITPSSPTSDNFLRPPPIEKNFLISPPGSPPIGWEPVKEDPPNATPLADDLIAALRKLKLQERRSSREVLLEPEDGVGVGVYVEDCDNIEDEKSEMDWEYGAPSPARLRWKPIATAMPPIPSSNW</sequence>
<dbReference type="EMBL" id="MU267664">
    <property type="protein sequence ID" value="KAH7911898.1"/>
    <property type="molecule type" value="Genomic_DNA"/>
</dbReference>
<keyword evidence="2" id="KW-1185">Reference proteome</keyword>
<reference evidence="1" key="1">
    <citation type="journal article" date="2021" name="New Phytol.">
        <title>Evolutionary innovations through gain and loss of genes in the ectomycorrhizal Boletales.</title>
        <authorList>
            <person name="Wu G."/>
            <person name="Miyauchi S."/>
            <person name="Morin E."/>
            <person name="Kuo A."/>
            <person name="Drula E."/>
            <person name="Varga T."/>
            <person name="Kohler A."/>
            <person name="Feng B."/>
            <person name="Cao Y."/>
            <person name="Lipzen A."/>
            <person name="Daum C."/>
            <person name="Hundley H."/>
            <person name="Pangilinan J."/>
            <person name="Johnson J."/>
            <person name="Barry K."/>
            <person name="LaButti K."/>
            <person name="Ng V."/>
            <person name="Ahrendt S."/>
            <person name="Min B."/>
            <person name="Choi I.G."/>
            <person name="Park H."/>
            <person name="Plett J.M."/>
            <person name="Magnuson J."/>
            <person name="Spatafora J.W."/>
            <person name="Nagy L.G."/>
            <person name="Henrissat B."/>
            <person name="Grigoriev I.V."/>
            <person name="Yang Z.L."/>
            <person name="Xu J."/>
            <person name="Martin F.M."/>
        </authorList>
    </citation>
    <scope>NUCLEOTIDE SEQUENCE</scope>
    <source>
        <strain evidence="1">ATCC 28755</strain>
    </source>
</reference>
<evidence type="ECO:0000313" key="1">
    <source>
        <dbReference type="EMBL" id="KAH7911898.1"/>
    </source>
</evidence>
<dbReference type="Proteomes" id="UP000790377">
    <property type="component" value="Unassembled WGS sequence"/>
</dbReference>
<comment type="caution">
    <text evidence="1">The sequence shown here is derived from an EMBL/GenBank/DDBJ whole genome shotgun (WGS) entry which is preliminary data.</text>
</comment>
<accession>A0ACB8AG05</accession>
<gene>
    <name evidence="1" type="ORF">BJ138DRAFT_1179212</name>
</gene>